<accession>A0A4R6U783</accession>
<evidence type="ECO:0000256" key="4">
    <source>
        <dbReference type="ARBA" id="ARBA00022553"/>
    </source>
</evidence>
<evidence type="ECO:0000256" key="5">
    <source>
        <dbReference type="ARBA" id="ARBA00022832"/>
    </source>
</evidence>
<organism evidence="12 13">
    <name type="scientific">Aureibacillus halotolerans</name>
    <dbReference type="NCBI Taxonomy" id="1508390"/>
    <lineage>
        <taxon>Bacteria</taxon>
        <taxon>Bacillati</taxon>
        <taxon>Bacillota</taxon>
        <taxon>Bacilli</taxon>
        <taxon>Bacillales</taxon>
        <taxon>Bacillaceae</taxon>
        <taxon>Aureibacillus</taxon>
    </lineage>
</organism>
<dbReference type="Proteomes" id="UP000295632">
    <property type="component" value="Unassembled WGS sequence"/>
</dbReference>
<evidence type="ECO:0000259" key="11">
    <source>
        <dbReference type="PROSITE" id="PS50075"/>
    </source>
</evidence>
<dbReference type="SUPFAM" id="SSF47336">
    <property type="entry name" value="ACP-like"/>
    <property type="match status" value="1"/>
</dbReference>
<evidence type="ECO:0000256" key="1">
    <source>
        <dbReference type="ARBA" id="ARBA00003180"/>
    </source>
</evidence>
<gene>
    <name evidence="8" type="primary">acpP</name>
    <name evidence="12" type="ORF">EV213_102424</name>
</gene>
<dbReference type="EMBL" id="SNYJ01000002">
    <property type="protein sequence ID" value="TDQ42390.1"/>
    <property type="molecule type" value="Genomic_DNA"/>
</dbReference>
<comment type="caution">
    <text evidence="12">The sequence shown here is derived from an EMBL/GenBank/DDBJ whole genome shotgun (WGS) entry which is preliminary data.</text>
</comment>
<comment type="subcellular location">
    <subcellularLocation>
        <location evidence="8">Cytoplasm</location>
    </subcellularLocation>
</comment>
<dbReference type="NCBIfam" id="NF002151">
    <property type="entry name" value="PRK00982.1-5"/>
    <property type="match status" value="1"/>
</dbReference>
<dbReference type="FunFam" id="1.10.1200.10:FF:000001">
    <property type="entry name" value="Acyl carrier protein"/>
    <property type="match status" value="1"/>
</dbReference>
<evidence type="ECO:0000256" key="7">
    <source>
        <dbReference type="ARBA" id="ARBA00023160"/>
    </source>
</evidence>
<dbReference type="PROSITE" id="PS00012">
    <property type="entry name" value="PHOSPHOPANTETHEINE"/>
    <property type="match status" value="1"/>
</dbReference>
<dbReference type="PROSITE" id="PS50075">
    <property type="entry name" value="CARRIER"/>
    <property type="match status" value="1"/>
</dbReference>
<comment type="PTM">
    <text evidence="8">4'-phosphopantetheine is transferred from CoA to a specific serine of apo-ACP by AcpS. This modification is essential for activity because fatty acids are bound in thioester linkage to the sulfhydryl of the prosthetic group.</text>
</comment>
<keyword evidence="5 8" id="KW-0276">Fatty acid metabolism</keyword>
<dbReference type="PANTHER" id="PTHR20863">
    <property type="entry name" value="ACYL CARRIER PROTEIN"/>
    <property type="match status" value="1"/>
</dbReference>
<dbReference type="InterPro" id="IPR009081">
    <property type="entry name" value="PP-bd_ACP"/>
</dbReference>
<dbReference type="Gene3D" id="1.10.1200.10">
    <property type="entry name" value="ACP-like"/>
    <property type="match status" value="1"/>
</dbReference>
<evidence type="ECO:0000313" key="13">
    <source>
        <dbReference type="Proteomes" id="UP000295632"/>
    </source>
</evidence>
<dbReference type="RefSeq" id="WP_133579258.1">
    <property type="nucleotide sequence ID" value="NZ_SNYJ01000002.1"/>
</dbReference>
<evidence type="ECO:0000256" key="2">
    <source>
        <dbReference type="ARBA" id="ARBA00022450"/>
    </source>
</evidence>
<dbReference type="PANTHER" id="PTHR20863:SF76">
    <property type="entry name" value="CARRIER DOMAIN-CONTAINING PROTEIN"/>
    <property type="match status" value="1"/>
</dbReference>
<comment type="function">
    <text evidence="1 8 10">Carrier of the growing fatty acid chain in fatty acid biosynthesis.</text>
</comment>
<evidence type="ECO:0000256" key="6">
    <source>
        <dbReference type="ARBA" id="ARBA00023098"/>
    </source>
</evidence>
<dbReference type="GO" id="GO:0000035">
    <property type="term" value="F:acyl binding"/>
    <property type="evidence" value="ECO:0007669"/>
    <property type="project" value="TreeGrafter"/>
</dbReference>
<keyword evidence="2 8" id="KW-0596">Phosphopantetheine</keyword>
<evidence type="ECO:0000256" key="8">
    <source>
        <dbReference type="HAMAP-Rule" id="MF_01217"/>
    </source>
</evidence>
<dbReference type="NCBIfam" id="TIGR00517">
    <property type="entry name" value="acyl_carrier"/>
    <property type="match status" value="1"/>
</dbReference>
<feature type="modified residue" description="O-(pantetheine 4'-phosphoryl)serine" evidence="8">
    <location>
        <position position="39"/>
    </location>
</feature>
<sequence length="80" mass="8867">MSNEDILNRVTKIIVDRLGVDEAKIKTEASFKDDLGADSLDVVELVMELEDEFDMEISDEDAEKIATVGDAVDYIVNSQS</sequence>
<dbReference type="GO" id="GO:0005829">
    <property type="term" value="C:cytosol"/>
    <property type="evidence" value="ECO:0007669"/>
    <property type="project" value="TreeGrafter"/>
</dbReference>
<comment type="PTM">
    <text evidence="10">4'-phosphopantetheine is transferred from CoA to a specific serine of apo-ACP by acpS.</text>
</comment>
<keyword evidence="7 8" id="KW-0275">Fatty acid biosynthesis</keyword>
<name>A0A4R6U783_9BACI</name>
<dbReference type="NCBIfam" id="NF009104">
    <property type="entry name" value="PRK12449.1"/>
    <property type="match status" value="1"/>
</dbReference>
<comment type="pathway">
    <text evidence="8 10">Lipid metabolism; fatty acid biosynthesis.</text>
</comment>
<dbReference type="HAMAP" id="MF_01217">
    <property type="entry name" value="Acyl_carrier"/>
    <property type="match status" value="1"/>
</dbReference>
<comment type="similarity">
    <text evidence="8">Belongs to the acyl carrier protein (ACP) family.</text>
</comment>
<dbReference type="AlphaFoldDB" id="A0A4R6U783"/>
<keyword evidence="4 8" id="KW-0597">Phosphoprotein</keyword>
<dbReference type="InterPro" id="IPR036736">
    <property type="entry name" value="ACP-like_sf"/>
</dbReference>
<evidence type="ECO:0000256" key="9">
    <source>
        <dbReference type="NCBIfam" id="TIGR00517"/>
    </source>
</evidence>
<evidence type="ECO:0000313" key="12">
    <source>
        <dbReference type="EMBL" id="TDQ42390.1"/>
    </source>
</evidence>
<dbReference type="NCBIfam" id="NF002149">
    <property type="entry name" value="PRK00982.1-3"/>
    <property type="match status" value="1"/>
</dbReference>
<dbReference type="GO" id="GO:0000036">
    <property type="term" value="F:acyl carrier activity"/>
    <property type="evidence" value="ECO:0007669"/>
    <property type="project" value="UniProtKB-UniRule"/>
</dbReference>
<evidence type="ECO:0000256" key="10">
    <source>
        <dbReference type="RuleBase" id="RU003545"/>
    </source>
</evidence>
<dbReference type="NCBIfam" id="NF002150">
    <property type="entry name" value="PRK00982.1-4"/>
    <property type="match status" value="1"/>
</dbReference>
<dbReference type="InterPro" id="IPR003231">
    <property type="entry name" value="ACP"/>
</dbReference>
<keyword evidence="13" id="KW-1185">Reference proteome</keyword>
<keyword evidence="3 8" id="KW-0444">Lipid biosynthesis</keyword>
<keyword evidence="8" id="KW-0963">Cytoplasm</keyword>
<reference evidence="12 13" key="1">
    <citation type="submission" date="2019-03" db="EMBL/GenBank/DDBJ databases">
        <title>Genomic Encyclopedia of Type Strains, Phase IV (KMG-IV): sequencing the most valuable type-strain genomes for metagenomic binning, comparative biology and taxonomic classification.</title>
        <authorList>
            <person name="Goeker M."/>
        </authorList>
    </citation>
    <scope>NUCLEOTIDE SEQUENCE [LARGE SCALE GENOMIC DNA]</scope>
    <source>
        <strain evidence="12 13">DSM 28697</strain>
    </source>
</reference>
<dbReference type="OrthoDB" id="9804551at2"/>
<protein>
    <recommendedName>
        <fullName evidence="8 9">Acyl carrier protein</fullName>
        <shortName evidence="8">ACP</shortName>
    </recommendedName>
</protein>
<proteinExistence type="inferred from homology"/>
<dbReference type="NCBIfam" id="NF002148">
    <property type="entry name" value="PRK00982.1-2"/>
    <property type="match status" value="1"/>
</dbReference>
<dbReference type="UniPathway" id="UPA00094"/>
<dbReference type="GO" id="GO:0016020">
    <property type="term" value="C:membrane"/>
    <property type="evidence" value="ECO:0007669"/>
    <property type="project" value="GOC"/>
</dbReference>
<dbReference type="InterPro" id="IPR006162">
    <property type="entry name" value="Ppantetheine_attach_site"/>
</dbReference>
<dbReference type="GO" id="GO:0009245">
    <property type="term" value="P:lipid A biosynthetic process"/>
    <property type="evidence" value="ECO:0007669"/>
    <property type="project" value="TreeGrafter"/>
</dbReference>
<keyword evidence="6 8" id="KW-0443">Lipid metabolism</keyword>
<feature type="domain" description="Carrier" evidence="11">
    <location>
        <begin position="4"/>
        <end position="79"/>
    </location>
</feature>
<dbReference type="Pfam" id="PF00550">
    <property type="entry name" value="PP-binding"/>
    <property type="match status" value="1"/>
</dbReference>
<evidence type="ECO:0000256" key="3">
    <source>
        <dbReference type="ARBA" id="ARBA00022516"/>
    </source>
</evidence>